<dbReference type="GO" id="GO:0042998">
    <property type="term" value="P:positive regulation of Golgi to plasma membrane protein transport"/>
    <property type="evidence" value="ECO:0007669"/>
    <property type="project" value="TreeGrafter"/>
</dbReference>
<keyword evidence="5" id="KW-1185">Reference proteome</keyword>
<feature type="region of interest" description="Disordered" evidence="1">
    <location>
        <begin position="1"/>
        <end position="46"/>
    </location>
</feature>
<organism evidence="4 5">
    <name type="scientific">Desmophyllum pertusum</name>
    <dbReference type="NCBI Taxonomy" id="174260"/>
    <lineage>
        <taxon>Eukaryota</taxon>
        <taxon>Metazoa</taxon>
        <taxon>Cnidaria</taxon>
        <taxon>Anthozoa</taxon>
        <taxon>Hexacorallia</taxon>
        <taxon>Scleractinia</taxon>
        <taxon>Caryophylliina</taxon>
        <taxon>Caryophylliidae</taxon>
        <taxon>Desmophyllum</taxon>
    </lineage>
</organism>
<feature type="transmembrane region" description="Helical" evidence="2">
    <location>
        <begin position="321"/>
        <end position="343"/>
    </location>
</feature>
<dbReference type="GO" id="GO:0030133">
    <property type="term" value="C:transport vesicle"/>
    <property type="evidence" value="ECO:0007669"/>
    <property type="project" value="TreeGrafter"/>
</dbReference>
<accession>A0A9W9YNI9</accession>
<dbReference type="Gene3D" id="1.25.40.10">
    <property type="entry name" value="Tetratricopeptide repeat domain"/>
    <property type="match status" value="1"/>
</dbReference>
<evidence type="ECO:0000259" key="3">
    <source>
        <dbReference type="Pfam" id="PF22883"/>
    </source>
</evidence>
<proteinExistence type="predicted"/>
<name>A0A9W9YNI9_9CNID</name>
<dbReference type="GO" id="GO:0005886">
    <property type="term" value="C:plasma membrane"/>
    <property type="evidence" value="ECO:0007669"/>
    <property type="project" value="TreeGrafter"/>
</dbReference>
<protein>
    <recommendedName>
        <fullName evidence="3">Consortin N-terminal domain-containing protein</fullName>
    </recommendedName>
</protein>
<dbReference type="AlphaFoldDB" id="A0A9W9YNI9"/>
<dbReference type="GO" id="GO:0071253">
    <property type="term" value="F:connexin binding"/>
    <property type="evidence" value="ECO:0007669"/>
    <property type="project" value="InterPro"/>
</dbReference>
<dbReference type="SUPFAM" id="SSF48452">
    <property type="entry name" value="TPR-like"/>
    <property type="match status" value="1"/>
</dbReference>
<feature type="compositionally biased region" description="Polar residues" evidence="1">
    <location>
        <begin position="280"/>
        <end position="292"/>
    </location>
</feature>
<evidence type="ECO:0000256" key="1">
    <source>
        <dbReference type="SAM" id="MobiDB-lite"/>
    </source>
</evidence>
<feature type="compositionally biased region" description="Basic and acidic residues" evidence="1">
    <location>
        <begin position="36"/>
        <end position="46"/>
    </location>
</feature>
<evidence type="ECO:0000256" key="2">
    <source>
        <dbReference type="SAM" id="Phobius"/>
    </source>
</evidence>
<dbReference type="PANTHER" id="PTHR28581">
    <property type="entry name" value="CONSORTIN"/>
    <property type="match status" value="1"/>
</dbReference>
<dbReference type="InterPro" id="IPR011990">
    <property type="entry name" value="TPR-like_helical_dom_sf"/>
</dbReference>
<keyword evidence="2" id="KW-0812">Transmembrane</keyword>
<feature type="domain" description="Consortin N-terminal" evidence="3">
    <location>
        <begin position="86"/>
        <end position="133"/>
    </location>
</feature>
<evidence type="ECO:0000313" key="5">
    <source>
        <dbReference type="Proteomes" id="UP001163046"/>
    </source>
</evidence>
<dbReference type="OrthoDB" id="9946233at2759"/>
<dbReference type="Pfam" id="PF13424">
    <property type="entry name" value="TPR_12"/>
    <property type="match status" value="1"/>
</dbReference>
<reference evidence="4" key="1">
    <citation type="submission" date="2023-01" db="EMBL/GenBank/DDBJ databases">
        <title>Genome assembly of the deep-sea coral Lophelia pertusa.</title>
        <authorList>
            <person name="Herrera S."/>
            <person name="Cordes E."/>
        </authorList>
    </citation>
    <scope>NUCLEOTIDE SEQUENCE</scope>
    <source>
        <strain evidence="4">USNM1676648</strain>
        <tissue evidence="4">Polyp</tissue>
    </source>
</reference>
<dbReference type="InterPro" id="IPR042318">
    <property type="entry name" value="Consortin"/>
</dbReference>
<dbReference type="InterPro" id="IPR054132">
    <property type="entry name" value="Consortin_N"/>
</dbReference>
<feature type="region of interest" description="Disordered" evidence="1">
    <location>
        <begin position="250"/>
        <end position="309"/>
    </location>
</feature>
<evidence type="ECO:0000313" key="4">
    <source>
        <dbReference type="EMBL" id="KAJ7354953.1"/>
    </source>
</evidence>
<sequence length="450" mass="50782">MSESSVEDVVMTDDDKHSSQVDQNTGDGNEQTDLPLEEKLPGEPLTDQERHLLYEKGIKFKKKGNSQHALYCLLACVRGLKDGSKFQQLPECLHNIAEIYSQLGDCIFYLSPEKLLVRIQAEKLYYETSLINVGNEVQTRQDEPDITGSTSSSDKRTEKNESQPDVKEDPQGHSAEARSANEYEKLAHMCLKQKDAQLALEYCGKAVKLRQSIYGEEHPVTKRTLDLFTVIYAEMGKEQYTAAMQKFNESKQAGETVPEIPTKSTDNAESVNENSEENGQRSVDSRQSPTGESRQDERDTVTPSAQVDDEKISITPGQAMFCFFLITAAVAIGVTLFCCHVSGTDPVSTFKYIVTRLKYYYFYYFRRAPGETDISDMRETRSSVTLVPCVNIVTLFCCHVSSVIQNRYFGDMQETRSSVTMASQVYRVNNAGTVEKMRHGTCYRCQHDFL</sequence>
<feature type="compositionally biased region" description="Polar residues" evidence="1">
    <location>
        <begin position="20"/>
        <end position="32"/>
    </location>
</feature>
<feature type="region of interest" description="Disordered" evidence="1">
    <location>
        <begin position="137"/>
        <end position="178"/>
    </location>
</feature>
<keyword evidence="2" id="KW-1133">Transmembrane helix</keyword>
<gene>
    <name evidence="4" type="ORF">OS493_029062</name>
</gene>
<dbReference type="GO" id="GO:0005802">
    <property type="term" value="C:trans-Golgi network"/>
    <property type="evidence" value="ECO:0007669"/>
    <property type="project" value="InterPro"/>
</dbReference>
<dbReference type="Proteomes" id="UP001163046">
    <property type="component" value="Unassembled WGS sequence"/>
</dbReference>
<dbReference type="PANTHER" id="PTHR28581:SF2">
    <property type="entry name" value="NUTRITIONALLY-REGULATED ADIPOSE AND CARDIAC ENRICHED PROTEIN HOMOLOG ISOFORM X1"/>
    <property type="match status" value="1"/>
</dbReference>
<dbReference type="Pfam" id="PF22883">
    <property type="entry name" value="Consortin_N"/>
    <property type="match status" value="1"/>
</dbReference>
<feature type="compositionally biased region" description="Basic and acidic residues" evidence="1">
    <location>
        <begin position="153"/>
        <end position="178"/>
    </location>
</feature>
<comment type="caution">
    <text evidence="4">The sequence shown here is derived from an EMBL/GenBank/DDBJ whole genome shotgun (WGS) entry which is preliminary data.</text>
</comment>
<dbReference type="EMBL" id="MU827330">
    <property type="protein sequence ID" value="KAJ7354953.1"/>
    <property type="molecule type" value="Genomic_DNA"/>
</dbReference>
<keyword evidence="2" id="KW-0472">Membrane</keyword>